<dbReference type="Gene3D" id="1.10.1200.10">
    <property type="entry name" value="ACP-like"/>
    <property type="match status" value="1"/>
</dbReference>
<gene>
    <name evidence="4" type="ORF">ACFFTL_37340</name>
</gene>
<evidence type="ECO:0000313" key="4">
    <source>
        <dbReference type="EMBL" id="MFB9577793.1"/>
    </source>
</evidence>
<evidence type="ECO:0000256" key="2">
    <source>
        <dbReference type="ARBA" id="ARBA00022553"/>
    </source>
</evidence>
<dbReference type="PROSITE" id="PS50075">
    <property type="entry name" value="CARRIER"/>
    <property type="match status" value="1"/>
</dbReference>
<keyword evidence="2" id="KW-0597">Phosphoprotein</keyword>
<keyword evidence="5" id="KW-1185">Reference proteome</keyword>
<dbReference type="Pfam" id="PF00550">
    <property type="entry name" value="PP-binding"/>
    <property type="match status" value="1"/>
</dbReference>
<dbReference type="InterPro" id="IPR036736">
    <property type="entry name" value="ACP-like_sf"/>
</dbReference>
<dbReference type="EMBL" id="JBHMCG010000156">
    <property type="protein sequence ID" value="MFB9577793.1"/>
    <property type="molecule type" value="Genomic_DNA"/>
</dbReference>
<proteinExistence type="predicted"/>
<evidence type="ECO:0000259" key="3">
    <source>
        <dbReference type="PROSITE" id="PS50075"/>
    </source>
</evidence>
<name>A0ABV5RIV5_9ACTN</name>
<keyword evidence="1" id="KW-0596">Phosphopantetheine</keyword>
<comment type="caution">
    <text evidence="4">The sequence shown here is derived from an EMBL/GenBank/DDBJ whole genome shotgun (WGS) entry which is preliminary data.</text>
</comment>
<sequence length="105" mass="11345">MTTDPNPVDFEADVNAADFDAEATRDWLIELVADYLERPSAVIPPDASLISMGLDSVYAVALCGDLEDRFGLELDAALVWEHPTVDALVSHVRAQLATADTNGRT</sequence>
<dbReference type="SMART" id="SM00823">
    <property type="entry name" value="PKS_PP"/>
    <property type="match status" value="1"/>
</dbReference>
<reference evidence="4 5" key="1">
    <citation type="submission" date="2024-09" db="EMBL/GenBank/DDBJ databases">
        <authorList>
            <person name="Sun Q."/>
            <person name="Mori K."/>
        </authorList>
    </citation>
    <scope>NUCLEOTIDE SEQUENCE [LARGE SCALE GENOMIC DNA]</scope>
    <source>
        <strain evidence="4 5">JCM 3331</strain>
    </source>
</reference>
<dbReference type="Proteomes" id="UP001589710">
    <property type="component" value="Unassembled WGS sequence"/>
</dbReference>
<evidence type="ECO:0000256" key="1">
    <source>
        <dbReference type="ARBA" id="ARBA00022450"/>
    </source>
</evidence>
<dbReference type="SUPFAM" id="SSF47336">
    <property type="entry name" value="ACP-like"/>
    <property type="match status" value="1"/>
</dbReference>
<dbReference type="SMART" id="SM01294">
    <property type="entry name" value="PKS_PP_betabranch"/>
    <property type="match status" value="1"/>
</dbReference>
<protein>
    <submittedName>
        <fullName evidence="4">Acyl carrier protein</fullName>
    </submittedName>
</protein>
<evidence type="ECO:0000313" key="5">
    <source>
        <dbReference type="Proteomes" id="UP001589710"/>
    </source>
</evidence>
<feature type="domain" description="Carrier" evidence="3">
    <location>
        <begin position="22"/>
        <end position="96"/>
    </location>
</feature>
<dbReference type="RefSeq" id="WP_345514206.1">
    <property type="nucleotide sequence ID" value="NZ_BAAAXD010000027.1"/>
</dbReference>
<dbReference type="InterPro" id="IPR020806">
    <property type="entry name" value="PKS_PP-bd"/>
</dbReference>
<accession>A0ABV5RIV5</accession>
<dbReference type="InterPro" id="IPR009081">
    <property type="entry name" value="PP-bd_ACP"/>
</dbReference>
<organism evidence="4 5">
    <name type="scientific">Streptomyces yanii</name>
    <dbReference type="NCBI Taxonomy" id="78510"/>
    <lineage>
        <taxon>Bacteria</taxon>
        <taxon>Bacillati</taxon>
        <taxon>Actinomycetota</taxon>
        <taxon>Actinomycetes</taxon>
        <taxon>Kitasatosporales</taxon>
        <taxon>Streptomycetaceae</taxon>
        <taxon>Streptomyces</taxon>
    </lineage>
</organism>